<keyword evidence="7" id="KW-0865">Zymogen</keyword>
<evidence type="ECO:0000256" key="8">
    <source>
        <dbReference type="ARBA" id="ARBA00023157"/>
    </source>
</evidence>
<dbReference type="AlphaFoldDB" id="Q8MR00"/>
<dbReference type="InterPro" id="IPR001254">
    <property type="entry name" value="Trypsin_dom"/>
</dbReference>
<keyword evidence="5 10" id="KW-0378">Hydrolase</keyword>
<evidence type="ECO:0000256" key="1">
    <source>
        <dbReference type="ARBA" id="ARBA00004613"/>
    </source>
</evidence>
<proteinExistence type="evidence at transcript level"/>
<protein>
    <submittedName>
        <fullName evidence="13">LP05421p</fullName>
    </submittedName>
</protein>
<dbReference type="PANTHER" id="PTHR24256">
    <property type="entry name" value="TRYPTASE-RELATED"/>
    <property type="match status" value="1"/>
</dbReference>
<dbReference type="InterPro" id="IPR033116">
    <property type="entry name" value="TRYPSIN_SER"/>
</dbReference>
<evidence type="ECO:0000313" key="14">
    <source>
        <dbReference type="FlyBase" id="FBgn0034221"/>
    </source>
</evidence>
<evidence type="ECO:0000256" key="11">
    <source>
        <dbReference type="SAM" id="SignalP"/>
    </source>
</evidence>
<feature type="domain" description="Peptidase S1" evidence="12">
    <location>
        <begin position="39"/>
        <end position="266"/>
    </location>
</feature>
<feature type="domain" description="Peptidase S1" evidence="12">
    <location>
        <begin position="275"/>
        <end position="518"/>
    </location>
</feature>
<evidence type="ECO:0000256" key="4">
    <source>
        <dbReference type="ARBA" id="ARBA00022729"/>
    </source>
</evidence>
<dbReference type="FunFam" id="2.40.10.10:FF:000146">
    <property type="entry name" value="Serine protease 53"/>
    <property type="match status" value="1"/>
</dbReference>
<dbReference type="InterPro" id="IPR018114">
    <property type="entry name" value="TRYPSIN_HIS"/>
</dbReference>
<evidence type="ECO:0000256" key="5">
    <source>
        <dbReference type="ARBA" id="ARBA00022801"/>
    </source>
</evidence>
<dbReference type="InterPro" id="IPR051487">
    <property type="entry name" value="Ser/Thr_Proteases_Immune/Dev"/>
</dbReference>
<dbReference type="GO" id="GO:0004252">
    <property type="term" value="F:serine-type endopeptidase activity"/>
    <property type="evidence" value="ECO:0000255"/>
    <property type="project" value="FlyBase"/>
</dbReference>
<comment type="similarity">
    <text evidence="9">Belongs to the peptidase S1 family. CLIP subfamily.</text>
</comment>
<dbReference type="InterPro" id="IPR043504">
    <property type="entry name" value="Peptidase_S1_PA_chymotrypsin"/>
</dbReference>
<dbReference type="EMBL" id="AY122209">
    <property type="protein sequence ID" value="AAM52721.1"/>
    <property type="molecule type" value="mRNA"/>
</dbReference>
<dbReference type="PRINTS" id="PR00722">
    <property type="entry name" value="CHYMOTRYPSIN"/>
</dbReference>
<comment type="subcellular location">
    <subcellularLocation>
        <location evidence="1">Secreted</location>
    </subcellularLocation>
</comment>
<keyword evidence="6 10" id="KW-0720">Serine protease</keyword>
<dbReference type="AGR" id="FB:FBgn0034221"/>
<dbReference type="FlyBase" id="FBgn0034221">
    <property type="gene designation" value="CG10764"/>
</dbReference>
<evidence type="ECO:0000256" key="10">
    <source>
        <dbReference type="RuleBase" id="RU363034"/>
    </source>
</evidence>
<dbReference type="VEuPathDB" id="VectorBase:FBgn0034221"/>
<dbReference type="SMART" id="SM00020">
    <property type="entry name" value="Tryp_SPc"/>
    <property type="match status" value="1"/>
</dbReference>
<accession>Q8MR00</accession>
<dbReference type="ExpressionAtlas" id="Q8MR00">
    <property type="expression patterns" value="baseline and differential"/>
</dbReference>
<evidence type="ECO:0000313" key="13">
    <source>
        <dbReference type="EMBL" id="AAM52721.1"/>
    </source>
</evidence>
<evidence type="ECO:0000256" key="3">
    <source>
        <dbReference type="ARBA" id="ARBA00022670"/>
    </source>
</evidence>
<dbReference type="GO" id="GO:0005576">
    <property type="term" value="C:extracellular region"/>
    <property type="evidence" value="ECO:0007669"/>
    <property type="project" value="UniProtKB-SubCell"/>
</dbReference>
<dbReference type="CDD" id="cd00190">
    <property type="entry name" value="Tryp_SPc"/>
    <property type="match status" value="1"/>
</dbReference>
<feature type="non-terminal residue" evidence="13">
    <location>
        <position position="1"/>
    </location>
</feature>
<organism evidence="13">
    <name type="scientific">Drosophila melanogaster</name>
    <name type="common">Fruit fly</name>
    <dbReference type="NCBI Taxonomy" id="7227"/>
    <lineage>
        <taxon>Eukaryota</taxon>
        <taxon>Metazoa</taxon>
        <taxon>Ecdysozoa</taxon>
        <taxon>Arthropoda</taxon>
        <taxon>Hexapoda</taxon>
        <taxon>Insecta</taxon>
        <taxon>Pterygota</taxon>
        <taxon>Neoptera</taxon>
        <taxon>Endopterygota</taxon>
        <taxon>Diptera</taxon>
        <taxon>Brachycera</taxon>
        <taxon>Muscomorpha</taxon>
        <taxon>Ephydroidea</taxon>
        <taxon>Drosophilidae</taxon>
        <taxon>Drosophila</taxon>
        <taxon>Sophophora</taxon>
    </lineage>
</organism>
<reference evidence="13" key="1">
    <citation type="submission" date="2002-06" db="EMBL/GenBank/DDBJ databases">
        <authorList>
            <person name="Stapleton M."/>
            <person name="Brokstein P."/>
            <person name="Hong L."/>
            <person name="Agbayani A."/>
            <person name="Carlson J."/>
            <person name="Champe M."/>
            <person name="Chavez C."/>
            <person name="Dorsett V."/>
            <person name="Dresnek D."/>
            <person name="Farfan D."/>
            <person name="Frise E."/>
            <person name="George R."/>
            <person name="Gonzalez M."/>
            <person name="Guarin H."/>
            <person name="Kronmiller B."/>
            <person name="Li P."/>
            <person name="Liao G."/>
            <person name="Miranda A."/>
            <person name="Mungall C.J."/>
            <person name="Nunoo J."/>
            <person name="Pacleb J."/>
            <person name="Paragas V."/>
            <person name="Park S."/>
            <person name="Patel S."/>
            <person name="Phouanenavong S."/>
            <person name="Wan K."/>
            <person name="Yu C."/>
            <person name="Lewis S.E."/>
            <person name="Rubin G.M."/>
            <person name="Celniker S."/>
        </authorList>
    </citation>
    <scope>NUCLEOTIDE SEQUENCE</scope>
    <source>
        <strain evidence="13">Berkeley</strain>
    </source>
</reference>
<evidence type="ECO:0000256" key="6">
    <source>
        <dbReference type="ARBA" id="ARBA00022825"/>
    </source>
</evidence>
<dbReference type="SUPFAM" id="SSF50494">
    <property type="entry name" value="Trypsin-like serine proteases"/>
    <property type="match status" value="2"/>
</dbReference>
<dbReference type="PROSITE" id="PS00135">
    <property type="entry name" value="TRYPSIN_SER"/>
    <property type="match status" value="1"/>
</dbReference>
<keyword evidence="3 10" id="KW-0645">Protease</keyword>
<dbReference type="PROSITE" id="PS50240">
    <property type="entry name" value="TRYPSIN_DOM"/>
    <property type="match status" value="2"/>
</dbReference>
<feature type="signal peptide" evidence="11">
    <location>
        <begin position="1"/>
        <end position="19"/>
    </location>
</feature>
<dbReference type="PROSITE" id="PS00134">
    <property type="entry name" value="TRYPSIN_HIS"/>
    <property type="match status" value="1"/>
</dbReference>
<sequence length="524" mass="57837">EMRSLVSVALLSLLTLCVTENEHFKFLETPCGISTRPKISGGDDAAEPNSIWMAAIFNSSDFQCGGTIIHMRFVLSAAHCLVRGYDLYVRLGARNINEPAAVHTVINVFVHHDFIASEYRNDIGLLQLSESIVYTVRVQPICIFLDPALKGSVEKLKTFRALGWGNRNGKLSIMLQTIYLLHLKRNECKRKLNFNLNSRQICAGTKNGDTCRGDSGGPLSTNILFPSNKSYEVQLGIVSFGDPECRGVGVYTDVTSYVDWISSTIARNDYLPIGVSGGDIAMGNPIAPDANRHWTPAASPPLPSMLYNSCSQDIAAPIAQLRIYWPGSYAVGVLITDQLIIAAATDLPTVAAYLYVFVVLEGISAINQIESVSKHPNFTTNDYRNDIAVLKLVRSISSTAMKPICILTTQIYQQNAEKARELKIIDTDLAEQFDVRLMEGSQCAKHLGFQINENQVCMVDPSDTSNPRQKRSYIVVGGMNANGQIRYILVGIFSFSSKNILVFTNVMRHTDWILSLLYSLNTSS</sequence>
<evidence type="ECO:0000259" key="12">
    <source>
        <dbReference type="PROSITE" id="PS50240"/>
    </source>
</evidence>
<dbReference type="InterPro" id="IPR001314">
    <property type="entry name" value="Peptidase_S1A"/>
</dbReference>
<dbReference type="InterPro" id="IPR009003">
    <property type="entry name" value="Peptidase_S1_PA"/>
</dbReference>
<evidence type="ECO:0000256" key="9">
    <source>
        <dbReference type="ARBA" id="ARBA00024195"/>
    </source>
</evidence>
<dbReference type="HOGENOM" id="CLU_004497_6_2_1"/>
<dbReference type="GO" id="GO:0006508">
    <property type="term" value="P:proteolysis"/>
    <property type="evidence" value="ECO:0000255"/>
    <property type="project" value="FlyBase"/>
</dbReference>
<keyword evidence="8" id="KW-1015">Disulfide bond</keyword>
<name>Q8MR00_DROME</name>
<evidence type="ECO:0000256" key="7">
    <source>
        <dbReference type="ARBA" id="ARBA00023145"/>
    </source>
</evidence>
<dbReference type="OrthoDB" id="7857718at2759"/>
<dbReference type="Gene3D" id="2.40.10.10">
    <property type="entry name" value="Trypsin-like serine proteases"/>
    <property type="match status" value="2"/>
</dbReference>
<keyword evidence="2" id="KW-0964">Secreted</keyword>
<dbReference type="MEROPS" id="S01.B58"/>
<dbReference type="Pfam" id="PF00089">
    <property type="entry name" value="Trypsin"/>
    <property type="match status" value="2"/>
</dbReference>
<feature type="chain" id="PRO_5004310874" evidence="11">
    <location>
        <begin position="20"/>
        <end position="524"/>
    </location>
</feature>
<gene>
    <name evidence="13 14" type="ORF">CG10764</name>
</gene>
<dbReference type="GO" id="GO:0035207">
    <property type="term" value="P:negative regulation of hemocyte proliferation"/>
    <property type="evidence" value="ECO:0000316"/>
    <property type="project" value="FlyBase"/>
</dbReference>
<dbReference type="Bgee" id="FBgn0034221">
    <property type="expression patterns" value="Expressed in embryonic/larval hemocyte (Drosophila) and 14 other cell types or tissues"/>
</dbReference>
<dbReference type="PhylomeDB" id="Q8MR00"/>
<evidence type="ECO:0000256" key="2">
    <source>
        <dbReference type="ARBA" id="ARBA00022525"/>
    </source>
</evidence>
<keyword evidence="4 11" id="KW-0732">Signal</keyword>